<feature type="region of interest" description="Disordered" evidence="1">
    <location>
        <begin position="1"/>
        <end position="72"/>
    </location>
</feature>
<organism evidence="2 3">
    <name type="scientific">Tegillarca granosa</name>
    <name type="common">Malaysian cockle</name>
    <name type="synonym">Anadara granosa</name>
    <dbReference type="NCBI Taxonomy" id="220873"/>
    <lineage>
        <taxon>Eukaryota</taxon>
        <taxon>Metazoa</taxon>
        <taxon>Spiralia</taxon>
        <taxon>Lophotrochozoa</taxon>
        <taxon>Mollusca</taxon>
        <taxon>Bivalvia</taxon>
        <taxon>Autobranchia</taxon>
        <taxon>Pteriomorphia</taxon>
        <taxon>Arcoida</taxon>
        <taxon>Arcoidea</taxon>
        <taxon>Arcidae</taxon>
        <taxon>Tegillarca</taxon>
    </lineage>
</organism>
<feature type="compositionally biased region" description="Basic and acidic residues" evidence="1">
    <location>
        <begin position="1"/>
        <end position="21"/>
    </location>
</feature>
<feature type="compositionally biased region" description="Basic and acidic residues" evidence="1">
    <location>
        <begin position="58"/>
        <end position="72"/>
    </location>
</feature>
<feature type="compositionally biased region" description="Basic and acidic residues" evidence="1">
    <location>
        <begin position="34"/>
        <end position="51"/>
    </location>
</feature>
<gene>
    <name evidence="2" type="ORF">KUTeg_016368</name>
</gene>
<proteinExistence type="predicted"/>
<comment type="caution">
    <text evidence="2">The sequence shown here is derived from an EMBL/GenBank/DDBJ whole genome shotgun (WGS) entry which is preliminary data.</text>
</comment>
<evidence type="ECO:0000256" key="1">
    <source>
        <dbReference type="SAM" id="MobiDB-lite"/>
    </source>
</evidence>
<dbReference type="Proteomes" id="UP001217089">
    <property type="component" value="Unassembled WGS sequence"/>
</dbReference>
<protein>
    <submittedName>
        <fullName evidence="2">Uncharacterized protein</fullName>
    </submittedName>
</protein>
<reference evidence="2 3" key="1">
    <citation type="submission" date="2022-12" db="EMBL/GenBank/DDBJ databases">
        <title>Chromosome-level genome of Tegillarca granosa.</title>
        <authorList>
            <person name="Kim J."/>
        </authorList>
    </citation>
    <scope>NUCLEOTIDE SEQUENCE [LARGE SCALE GENOMIC DNA]</scope>
    <source>
        <strain evidence="2">Teg-2019</strain>
        <tissue evidence="2">Adductor muscle</tissue>
    </source>
</reference>
<keyword evidence="3" id="KW-1185">Reference proteome</keyword>
<name>A0ABQ9EKN4_TEGGR</name>
<feature type="compositionally biased region" description="Basic residues" evidence="1">
    <location>
        <begin position="22"/>
        <end position="33"/>
    </location>
</feature>
<evidence type="ECO:0000313" key="3">
    <source>
        <dbReference type="Proteomes" id="UP001217089"/>
    </source>
</evidence>
<dbReference type="EMBL" id="JARBDR010000813">
    <property type="protein sequence ID" value="KAJ8305823.1"/>
    <property type="molecule type" value="Genomic_DNA"/>
</dbReference>
<accession>A0ABQ9EKN4</accession>
<sequence>MIETYKSKKDKNNEIQKEPKKKDSKNRRRKRHSQKEAKKDKNNEIQVNDRKSQRRKTAKTEGVKGIAKKETKKDKHNAIQVMKFVYDFIHFRIQFTYRKYTSGCPTYNLQLERYNGQILHEDVKVLSVSVDASGKTVFTEQYKPVIRALDLVKKSGFNIGVESRLVPDHSLLKWSIEIGPILPSIPSDVTVPQIQIEKFDVKEIPTDFLITGEVQSQLDEAISTLEMQQHAQGDIDNSYQIFLNTIKREMNNKLTSKTYTMFSGSVNKRKRIKKAWWTDNLTQLWNEMCVAESKWNKSKDRDKKFLKTVFVQKRKDFDKEVQKSKRRYWYKLQSNLIVEMNKDSGNFWKKIGKVGISSERKNLIPIEVVNSDGVVEYEPDTVLDRWKTDFENLLNRPTEIVQNSTDTIPHVQKLDF</sequence>
<evidence type="ECO:0000313" key="2">
    <source>
        <dbReference type="EMBL" id="KAJ8305823.1"/>
    </source>
</evidence>